<feature type="region of interest" description="Disordered" evidence="1">
    <location>
        <begin position="389"/>
        <end position="493"/>
    </location>
</feature>
<proteinExistence type="predicted"/>
<feature type="region of interest" description="Disordered" evidence="1">
    <location>
        <begin position="131"/>
        <end position="266"/>
    </location>
</feature>
<name>A0ABQ9YHE0_9EUKA</name>
<dbReference type="Proteomes" id="UP001281761">
    <property type="component" value="Unassembled WGS sequence"/>
</dbReference>
<feature type="compositionally biased region" description="Polar residues" evidence="1">
    <location>
        <begin position="140"/>
        <end position="162"/>
    </location>
</feature>
<feature type="compositionally biased region" description="Polar residues" evidence="1">
    <location>
        <begin position="196"/>
        <end position="206"/>
    </location>
</feature>
<reference evidence="2 3" key="1">
    <citation type="journal article" date="2022" name="bioRxiv">
        <title>Genomics of Preaxostyla Flagellates Illuminates Evolutionary Transitions and the Path Towards Mitochondrial Loss.</title>
        <authorList>
            <person name="Novak L.V.F."/>
            <person name="Treitli S.C."/>
            <person name="Pyrih J."/>
            <person name="Halakuc P."/>
            <person name="Pipaliya S.V."/>
            <person name="Vacek V."/>
            <person name="Brzon O."/>
            <person name="Soukal P."/>
            <person name="Eme L."/>
            <person name="Dacks J.B."/>
            <person name="Karnkowska A."/>
            <person name="Elias M."/>
            <person name="Hampl V."/>
        </authorList>
    </citation>
    <scope>NUCLEOTIDE SEQUENCE [LARGE SCALE GENOMIC DNA]</scope>
    <source>
        <strain evidence="2">NAU3</strain>
        <tissue evidence="2">Gut</tissue>
    </source>
</reference>
<evidence type="ECO:0000313" key="3">
    <source>
        <dbReference type="Proteomes" id="UP001281761"/>
    </source>
</evidence>
<sequence>MRRRSQLLTNMIHISDTRLFPHQIPLLATTLYSLFNTKNEKEETCSSADLVSQPGYQSSVFSLNNQVSLTRLRQSSRIISLDKTEPQLLSQFSARAIRDDDAVAAIKRNMELLEMKGDQFIIKEDIGSKDHIDMQDDSDGSMNNFSDSGNLGSPGMQTMSDSESIDLLFSPVPGDDEKRDVRHSQDLNLSLPLKPSISSGTESNSPLELDQTKKSSPTSLIKGQTISHLSSISPDSQLGSASQTMKLFSQPDSTSQSLPRKKSPGIQEEMTKALSARSFHTRPESPVVQSSSLFKPATSLQSSPTLFLAPPNVQIPIRPKQLSPPPTSLSLVINDSSVDDGYENSIAHKSSSPTMHIPLVPMSPYSDSEASVYSDDFKQPVVPKIQIKETTTVEPIHQTPSSPLILGDDPPEPLKGGKPTSSLSLTIQNPDLELSHRTPGALSGSFQFEGYSDDSDASVYDDSAPSPPPPLKDVSTSKFAPTALPKPHGKAVPSLLFSGSDQIQTQSSGEELHEPPLLVDADDDSSLSSLPLRGEGSSHIAKLHKPEGKLLQSRFPQLESNYSITKASTEVFSGQLDGSSQSLIDKQRIENEQITMNLSIALFLVGIGEWDVIDQAASDSIGRQLTQDVTHFNKSRLQQKEQLEMFQFSLMWEYHHVTPLVNDMCRFAFGIERMISKPFCVITPQITVQESFHRLLYVILKDIQQSLKEELGKTASQQTQFQANQEIGLDGTPVSELGAERQSGTMTTLFHLLQQSESDVSPIGLSPYARERLVKQIVSLFISNIQAEIQSMKFYQALLFYFTLCNFTKEKSSFLSKVELSVLLYHRSMFIHKPSAMERNRHSSSTQVTPIDFADNFLEKTKLFMPLEAWALETHHLIPRNPVPMWMPNYVWKNLFCLAAVCPSFRPMVEDLDESTTQTFHMIDKLPQAPIQTKTPFNLFDPYFEQILKQELDAETVVWDQTETQDTIWLDMMDEDGKKQIHSMAGSSSAKQGSTTISSHFVTPIQALWGEWFISMDPACSPTPNKKINALNQHQRAILIAAIRPSQIGKALTQALLSDYDLEPDHALFMGSLPSISLHSDQTMNSESESIVSSRHFYCGQAWIEDLFKRNVYMTGTEIDRCPFRIILLSAGSYPYQSCHNSINIITDLRSIAKKRSVPFLHLSIISKFRNYCPTSFDTNASPSEIDQAWLSTWFAFKEDVENVLSRGGWIVIPDIRFTAPIFLREIGRWMNRCGNGDTPFMSQKTNGTSTVRLSDKRGDAGNDITPPAIWIINAECDTLSNMDLVTNIVFATASTIDKRKIRPPCTFRGFAIYGLTLAIQIFPQKSILDMVKALNSKEQINGPLYCSICHLLFLFVMFNALLVEYSRNRSNTQDWFTFSTRTLTFGFSRLQAMIQSSQKSNRNSQSDNPLRLYDFVNVSQLIYVIETEIYTSLPASLPMAVFRKLEATMFSPDRFIVNDGPPVYRGISNPEDSTHLNGLGQYMQTILHHRSVDNIDETTQHIHRMKSNSFSQLSIVEQFLISFAGTLDPLSPLVVTTNNYHDTSYRTWDVCSDYQIIDTVQHFVVDVNAIPPHFLATIPRIVQSFESNPNIVESTLKEIQNLLQGALFDVDSILKTVHHPTFWQGHPDTDMHMVNESLMFNFSASTLYGALQTVLDHHKMTKLPTDTLSLSLLHGTHFPSNDLSLEPFIAHTGLIIPTREGLFAPAPYFSAKHHTGLSSLGRVRDKALMQYSLGFSDPPTFFSRFFRLNEKRSSSMTKPPGSDYSLKAENLGIGVERFLSRFLQINDYFSSIPLPSRIKNLNQIDASSTIFSLLNTNRTEPLQICRPINPGVLFNTPNIFLSLRIDELTRNRRDLSFSESSPPTDQQGSKSTVITLDSLSMELHPTNLRSLSDVTAASADQQLQSPPISSLATPSTQRLFVLGGLNLRSSIPTIFELHNIHLRLTSHQQPTFIFIKSNRSNILSLFTLPNTALLFPSFEFPTSADILPSDLSGTAVPTYGLPFLSTGFTSLRRHGDAKHANLQVQTCTEKGINDVYYVLANSDLNSALLFSHSTMVKFS</sequence>
<evidence type="ECO:0000313" key="2">
    <source>
        <dbReference type="EMBL" id="KAK2963175.1"/>
    </source>
</evidence>
<gene>
    <name evidence="2" type="ORF">BLNAU_1708</name>
</gene>
<organism evidence="2 3">
    <name type="scientific">Blattamonas nauphoetae</name>
    <dbReference type="NCBI Taxonomy" id="2049346"/>
    <lineage>
        <taxon>Eukaryota</taxon>
        <taxon>Metamonada</taxon>
        <taxon>Preaxostyla</taxon>
        <taxon>Oxymonadida</taxon>
        <taxon>Blattamonas</taxon>
    </lineage>
</organism>
<accession>A0ABQ9YHE0</accession>
<feature type="compositionally biased region" description="Polar residues" evidence="1">
    <location>
        <begin position="389"/>
        <end position="402"/>
    </location>
</feature>
<keyword evidence="3" id="KW-1185">Reference proteome</keyword>
<comment type="caution">
    <text evidence="2">The sequence shown here is derived from an EMBL/GenBank/DDBJ whole genome shotgun (WGS) entry which is preliminary data.</text>
</comment>
<evidence type="ECO:0000256" key="1">
    <source>
        <dbReference type="SAM" id="MobiDB-lite"/>
    </source>
</evidence>
<feature type="compositionally biased region" description="Basic and acidic residues" evidence="1">
    <location>
        <begin position="175"/>
        <end position="185"/>
    </location>
</feature>
<protein>
    <submittedName>
        <fullName evidence="2">Uncharacterized protein</fullName>
    </submittedName>
</protein>
<dbReference type="EMBL" id="JARBJD010000007">
    <property type="protein sequence ID" value="KAK2963175.1"/>
    <property type="molecule type" value="Genomic_DNA"/>
</dbReference>
<feature type="compositionally biased region" description="Polar residues" evidence="1">
    <location>
        <begin position="214"/>
        <end position="258"/>
    </location>
</feature>
<feature type="compositionally biased region" description="Polar residues" evidence="1">
    <location>
        <begin position="419"/>
        <end position="429"/>
    </location>
</feature>